<keyword evidence="2" id="KW-1185">Reference proteome</keyword>
<protein>
    <recommendedName>
        <fullName evidence="3">RecT family protein</fullName>
    </recommendedName>
</protein>
<gene>
    <name evidence="1" type="ORF">Cva_01481</name>
</gene>
<reference evidence="1 2" key="1">
    <citation type="submission" date="2015-03" db="EMBL/GenBank/DDBJ databases">
        <title>Caedibacter varicaedens, whole genome shotgun sequence.</title>
        <authorList>
            <person name="Suzuki H."/>
            <person name="Dapper A.L."/>
            <person name="Gibson A.K."/>
            <person name="Jackson C."/>
            <person name="Lee H."/>
            <person name="Pejaver V.R."/>
            <person name="Doak T."/>
            <person name="Lynch M."/>
        </authorList>
    </citation>
    <scope>NUCLEOTIDE SEQUENCE [LARGE SCALE GENOMIC DNA]</scope>
</reference>
<evidence type="ECO:0000313" key="2">
    <source>
        <dbReference type="Proteomes" id="UP000036771"/>
    </source>
</evidence>
<evidence type="ECO:0008006" key="3">
    <source>
        <dbReference type="Google" id="ProtNLM"/>
    </source>
</evidence>
<comment type="caution">
    <text evidence="1">The sequence shown here is derived from an EMBL/GenBank/DDBJ whole genome shotgun (WGS) entry which is preliminary data.</text>
</comment>
<dbReference type="Proteomes" id="UP000036771">
    <property type="component" value="Unassembled WGS sequence"/>
</dbReference>
<dbReference type="STRING" id="1629334.Cva_01481"/>
<dbReference type="OrthoDB" id="8909920at2"/>
<accession>A0A0K8MEA8</accession>
<proteinExistence type="predicted"/>
<dbReference type="EMBL" id="BBVC01000094">
    <property type="protein sequence ID" value="GAO98812.1"/>
    <property type="molecule type" value="Genomic_DNA"/>
</dbReference>
<evidence type="ECO:0000313" key="1">
    <source>
        <dbReference type="EMBL" id="GAO98812.1"/>
    </source>
</evidence>
<organism evidence="1 2">
    <name type="scientific">Caedimonas varicaedens</name>
    <dbReference type="NCBI Taxonomy" id="1629334"/>
    <lineage>
        <taxon>Bacteria</taxon>
        <taxon>Pseudomonadati</taxon>
        <taxon>Pseudomonadota</taxon>
        <taxon>Alphaproteobacteria</taxon>
        <taxon>Holosporales</taxon>
        <taxon>Caedimonadaceae</taxon>
        <taxon>Caedimonas</taxon>
    </lineage>
</organism>
<dbReference type="AlphaFoldDB" id="A0A0K8MEA8"/>
<sequence>MLQNKVQATASMLEDKAVFGNIDEVFKLAQFIAKSEFFPAWKNKPHDAAVAILFGQSIGLSWGHSLLNISMINGRPTVWGDAMLALCKKSSSFEDMDEEFNEETKTAICLVKRKGYKEQVRTFSYEDAQRAGLVKKDNWVKYPKRMLQMRARAFALRDVFPDILQGLGCAEEVMDYPDSAKSKGVSASNVVSFPAQNNSVTELLKESPSEAPKAIPYQRPEWIEGALPVTPRLEKKQAPVEVNEVKPASLSLQQFEENLAKVSKGIAVTPAIKPKTSVDMMRERMEEQKRHQQMKGMEALARLKQMTASVQDQRRV</sequence>
<name>A0A0K8MEA8_9PROT</name>